<dbReference type="Gene3D" id="3.90.550.10">
    <property type="entry name" value="Spore Coat Polysaccharide Biosynthesis Protein SpsA, Chain A"/>
    <property type="match status" value="1"/>
</dbReference>
<reference evidence="5" key="2">
    <citation type="submission" date="2021-04" db="EMBL/GenBank/DDBJ databases">
        <authorList>
            <person name="Gilroy R."/>
        </authorList>
    </citation>
    <scope>NUCLEOTIDE SEQUENCE</scope>
    <source>
        <strain evidence="5">ChiHjej12B11-24981</strain>
    </source>
</reference>
<organism evidence="5 6">
    <name type="scientific">Candidatus Bacteroides merdipullorum</name>
    <dbReference type="NCBI Taxonomy" id="2838474"/>
    <lineage>
        <taxon>Bacteria</taxon>
        <taxon>Pseudomonadati</taxon>
        <taxon>Bacteroidota</taxon>
        <taxon>Bacteroidia</taxon>
        <taxon>Bacteroidales</taxon>
        <taxon>Bacteroidaceae</taxon>
        <taxon>Bacteroides</taxon>
    </lineage>
</organism>
<protein>
    <submittedName>
        <fullName evidence="5">Glycosyltransferase family 2 protein</fullName>
    </submittedName>
</protein>
<dbReference type="Pfam" id="PF00535">
    <property type="entry name" value="Glycos_transf_2"/>
    <property type="match status" value="1"/>
</dbReference>
<evidence type="ECO:0000313" key="5">
    <source>
        <dbReference type="EMBL" id="HIZ01793.1"/>
    </source>
</evidence>
<comment type="similarity">
    <text evidence="1">Belongs to the glycosyltransferase 2 family.</text>
</comment>
<evidence type="ECO:0000256" key="3">
    <source>
        <dbReference type="ARBA" id="ARBA00022679"/>
    </source>
</evidence>
<gene>
    <name evidence="5" type="ORF">H9819_06000</name>
</gene>
<reference evidence="5" key="1">
    <citation type="journal article" date="2021" name="PeerJ">
        <title>Extensive microbial diversity within the chicken gut microbiome revealed by metagenomics and culture.</title>
        <authorList>
            <person name="Gilroy R."/>
            <person name="Ravi A."/>
            <person name="Getino M."/>
            <person name="Pursley I."/>
            <person name="Horton D.L."/>
            <person name="Alikhan N.F."/>
            <person name="Baker D."/>
            <person name="Gharbi K."/>
            <person name="Hall N."/>
            <person name="Watson M."/>
            <person name="Adriaenssens E.M."/>
            <person name="Foster-Nyarko E."/>
            <person name="Jarju S."/>
            <person name="Secka A."/>
            <person name="Antonio M."/>
            <person name="Oren A."/>
            <person name="Chaudhuri R.R."/>
            <person name="La Ragione R."/>
            <person name="Hildebrand F."/>
            <person name="Pallen M.J."/>
        </authorList>
    </citation>
    <scope>NUCLEOTIDE SEQUENCE</scope>
    <source>
        <strain evidence="5">ChiHjej12B11-24981</strain>
    </source>
</reference>
<evidence type="ECO:0000256" key="1">
    <source>
        <dbReference type="ARBA" id="ARBA00006739"/>
    </source>
</evidence>
<dbReference type="InterPro" id="IPR029044">
    <property type="entry name" value="Nucleotide-diphossugar_trans"/>
</dbReference>
<accession>A0A9D2CXD3</accession>
<name>A0A9D2CXD3_9BACE</name>
<keyword evidence="3" id="KW-0808">Transferase</keyword>
<keyword evidence="2" id="KW-0328">Glycosyltransferase</keyword>
<sequence length="298" mass="34427">MKVIAVVVTYNRLELLKRNIHCLRQNKPLDSILVVNNGSTDGTGQWLATQPDLHVLTQENVGGSGGFYTGIREAFLQEADWIWCMDDDVFPRPDCLEQLLQHTSAPHVGILAPRRLQEGHIFTNDFQHLNLTNPFASMYRRKLKKQVVNAPTEICGTAFEGLCISKEAVAEIGLPNKDLFIFCDDTDYCIRAVLSGYKILYIPTALMDKQRFFSEDNWATRNQKKKWKRFYQVRNSTYLNHHYGHNWAVRYLRSFNGVMGYMLIALLSCPFSKAYRASDIPRFWKAYQDGLREKLGKY</sequence>
<dbReference type="Proteomes" id="UP000824023">
    <property type="component" value="Unassembled WGS sequence"/>
</dbReference>
<proteinExistence type="inferred from homology"/>
<dbReference type="EMBL" id="DXCK01000084">
    <property type="protein sequence ID" value="HIZ01793.1"/>
    <property type="molecule type" value="Genomic_DNA"/>
</dbReference>
<dbReference type="PANTHER" id="PTHR43179:SF12">
    <property type="entry name" value="GALACTOFURANOSYLTRANSFERASE GLFT2"/>
    <property type="match status" value="1"/>
</dbReference>
<dbReference type="PANTHER" id="PTHR43179">
    <property type="entry name" value="RHAMNOSYLTRANSFERASE WBBL"/>
    <property type="match status" value="1"/>
</dbReference>
<dbReference type="InterPro" id="IPR001173">
    <property type="entry name" value="Glyco_trans_2-like"/>
</dbReference>
<evidence type="ECO:0000313" key="6">
    <source>
        <dbReference type="Proteomes" id="UP000824023"/>
    </source>
</evidence>
<feature type="domain" description="Glycosyltransferase 2-like" evidence="4">
    <location>
        <begin position="6"/>
        <end position="147"/>
    </location>
</feature>
<evidence type="ECO:0000256" key="2">
    <source>
        <dbReference type="ARBA" id="ARBA00022676"/>
    </source>
</evidence>
<dbReference type="AlphaFoldDB" id="A0A9D2CXD3"/>
<dbReference type="GO" id="GO:0016757">
    <property type="term" value="F:glycosyltransferase activity"/>
    <property type="evidence" value="ECO:0007669"/>
    <property type="project" value="UniProtKB-KW"/>
</dbReference>
<dbReference type="CDD" id="cd04185">
    <property type="entry name" value="GT_2_like_b"/>
    <property type="match status" value="1"/>
</dbReference>
<evidence type="ECO:0000259" key="4">
    <source>
        <dbReference type="Pfam" id="PF00535"/>
    </source>
</evidence>
<comment type="caution">
    <text evidence="5">The sequence shown here is derived from an EMBL/GenBank/DDBJ whole genome shotgun (WGS) entry which is preliminary data.</text>
</comment>
<dbReference type="SUPFAM" id="SSF53448">
    <property type="entry name" value="Nucleotide-diphospho-sugar transferases"/>
    <property type="match status" value="1"/>
</dbReference>